<evidence type="ECO:0000256" key="2">
    <source>
        <dbReference type="SAM" id="MobiDB-lite"/>
    </source>
</evidence>
<accession>A0A5Q0M2B6</accession>
<feature type="domain" description="LysM" evidence="4">
    <location>
        <begin position="35"/>
        <end position="79"/>
    </location>
</feature>
<dbReference type="GO" id="GO:0032153">
    <property type="term" value="C:cell division site"/>
    <property type="evidence" value="ECO:0007669"/>
    <property type="project" value="TreeGrafter"/>
</dbReference>
<dbReference type="Gene3D" id="2.70.70.10">
    <property type="entry name" value="Glucose Permease (Domain IIA)"/>
    <property type="match status" value="1"/>
</dbReference>
<dbReference type="PANTHER" id="PTHR21666">
    <property type="entry name" value="PEPTIDASE-RELATED"/>
    <property type="match status" value="1"/>
</dbReference>
<dbReference type="Pfam" id="PF01551">
    <property type="entry name" value="Peptidase_M23"/>
    <property type="match status" value="1"/>
</dbReference>
<dbReference type="Pfam" id="PF01476">
    <property type="entry name" value="LysM"/>
    <property type="match status" value="1"/>
</dbReference>
<dbReference type="InterPro" id="IPR016047">
    <property type="entry name" value="M23ase_b-sheet_dom"/>
</dbReference>
<dbReference type="Gene3D" id="3.10.350.10">
    <property type="entry name" value="LysM domain"/>
    <property type="match status" value="1"/>
</dbReference>
<reference evidence="5 6" key="1">
    <citation type="submission" date="2019-10" db="EMBL/GenBank/DDBJ databases">
        <title>Complete genome sequence of Variovorax paradoxus 5C-2.</title>
        <authorList>
            <person name="Gogoleva N.E."/>
            <person name="Balkin A.S."/>
        </authorList>
    </citation>
    <scope>NUCLEOTIDE SEQUENCE [LARGE SCALE GENOMIC DNA]</scope>
    <source>
        <strain evidence="5 6">5C-2</strain>
    </source>
</reference>
<dbReference type="PROSITE" id="PS51257">
    <property type="entry name" value="PROKAR_LIPOPROTEIN"/>
    <property type="match status" value="1"/>
</dbReference>
<name>A0A5Q0M2B6_VARPD</name>
<sequence>MVVTGRRWGACAALMAALLVGACSTTPGTPVAGPGEYVVQTGDTLYRIAQRHGRTTAEIARWNQIKDPDQLEAGQVLRVVPPGGATSAGATPPPRSSSSGGGNAEKAKPAPAPRERDPVVPPASRRSDWGWPSQGAVIAGFNGNSNKGLDIAGSSGEPVHSIGAGSVAATETMRGYGSVIMVDHGGSYMSIYTNVGSVGVKQGQRVQRGQKLAEIGPAEGGRARLHFEIRYRGKAVDPRLYLPAK</sequence>
<feature type="compositionally biased region" description="Low complexity" evidence="2">
    <location>
        <begin position="81"/>
        <end position="90"/>
    </location>
</feature>
<keyword evidence="3" id="KW-0732">Signal</keyword>
<dbReference type="InterPro" id="IPR018392">
    <property type="entry name" value="LysM"/>
</dbReference>
<gene>
    <name evidence="5" type="ORF">GFK26_12850</name>
</gene>
<dbReference type="GO" id="GO:0004222">
    <property type="term" value="F:metalloendopeptidase activity"/>
    <property type="evidence" value="ECO:0007669"/>
    <property type="project" value="TreeGrafter"/>
</dbReference>
<evidence type="ECO:0000259" key="4">
    <source>
        <dbReference type="PROSITE" id="PS51782"/>
    </source>
</evidence>
<comment type="similarity">
    <text evidence="1">Belongs to the E.coli NlpD/Haemophilus LppB family.</text>
</comment>
<dbReference type="CDD" id="cd12797">
    <property type="entry name" value="M23_peptidase"/>
    <property type="match status" value="1"/>
</dbReference>
<organism evidence="5 6">
    <name type="scientific">Variovorax paradoxus</name>
    <dbReference type="NCBI Taxonomy" id="34073"/>
    <lineage>
        <taxon>Bacteria</taxon>
        <taxon>Pseudomonadati</taxon>
        <taxon>Pseudomonadota</taxon>
        <taxon>Betaproteobacteria</taxon>
        <taxon>Burkholderiales</taxon>
        <taxon>Comamonadaceae</taxon>
        <taxon>Variovorax</taxon>
    </lineage>
</organism>
<protein>
    <submittedName>
        <fullName evidence="5">Peptidoglycan DD-metalloendopeptidase family protein</fullName>
    </submittedName>
</protein>
<proteinExistence type="inferred from homology"/>
<dbReference type="InterPro" id="IPR011055">
    <property type="entry name" value="Dup_hybrid_motif"/>
</dbReference>
<evidence type="ECO:0000256" key="3">
    <source>
        <dbReference type="SAM" id="SignalP"/>
    </source>
</evidence>
<feature type="chain" id="PRO_5025043919" evidence="3">
    <location>
        <begin position="23"/>
        <end position="245"/>
    </location>
</feature>
<evidence type="ECO:0000313" key="6">
    <source>
        <dbReference type="Proteomes" id="UP000326780"/>
    </source>
</evidence>
<dbReference type="AlphaFoldDB" id="A0A5Q0M2B6"/>
<dbReference type="CDD" id="cd00118">
    <property type="entry name" value="LysM"/>
    <property type="match status" value="1"/>
</dbReference>
<evidence type="ECO:0000313" key="5">
    <source>
        <dbReference type="EMBL" id="QFZ83579.1"/>
    </source>
</evidence>
<dbReference type="EMBL" id="CP045644">
    <property type="protein sequence ID" value="QFZ83579.1"/>
    <property type="molecule type" value="Genomic_DNA"/>
</dbReference>
<feature type="region of interest" description="Disordered" evidence="2">
    <location>
        <begin position="80"/>
        <end position="131"/>
    </location>
</feature>
<dbReference type="PROSITE" id="PS51782">
    <property type="entry name" value="LYSM"/>
    <property type="match status" value="1"/>
</dbReference>
<dbReference type="GO" id="GO:0009279">
    <property type="term" value="C:cell outer membrane"/>
    <property type="evidence" value="ECO:0007669"/>
    <property type="project" value="TreeGrafter"/>
</dbReference>
<dbReference type="InterPro" id="IPR036779">
    <property type="entry name" value="LysM_dom_sf"/>
</dbReference>
<dbReference type="Proteomes" id="UP000326780">
    <property type="component" value="Chromosome"/>
</dbReference>
<dbReference type="SMART" id="SM00257">
    <property type="entry name" value="LysM"/>
    <property type="match status" value="1"/>
</dbReference>
<dbReference type="SUPFAM" id="SSF51261">
    <property type="entry name" value="Duplicated hybrid motif"/>
    <property type="match status" value="1"/>
</dbReference>
<feature type="compositionally biased region" description="Basic and acidic residues" evidence="2">
    <location>
        <begin position="105"/>
        <end position="118"/>
    </location>
</feature>
<evidence type="ECO:0000256" key="1">
    <source>
        <dbReference type="ARBA" id="ARBA00038420"/>
    </source>
</evidence>
<feature type="signal peptide" evidence="3">
    <location>
        <begin position="1"/>
        <end position="22"/>
    </location>
</feature>
<dbReference type="InterPro" id="IPR050570">
    <property type="entry name" value="Cell_wall_metabolism_enzyme"/>
</dbReference>
<dbReference type="PANTHER" id="PTHR21666:SF263">
    <property type="entry name" value="MUREIN HYDROLASE ACTIVATOR NLPD"/>
    <property type="match status" value="1"/>
</dbReference>